<dbReference type="EMBL" id="JAGGLJ010000002">
    <property type="protein sequence ID" value="MBP2024751.1"/>
    <property type="molecule type" value="Genomic_DNA"/>
</dbReference>
<proteinExistence type="predicted"/>
<evidence type="ECO:0000256" key="1">
    <source>
        <dbReference type="ARBA" id="ARBA00004651"/>
    </source>
</evidence>
<protein>
    <submittedName>
        <fullName evidence="9">Na+/H+-dicarboxylate symporter</fullName>
    </submittedName>
</protein>
<dbReference type="Gene3D" id="1.10.3860.10">
    <property type="entry name" value="Sodium:dicarboxylate symporter"/>
    <property type="match status" value="1"/>
</dbReference>
<dbReference type="PROSITE" id="PS00714">
    <property type="entry name" value="NA_DICARBOXYL_SYMP_2"/>
    <property type="match status" value="1"/>
</dbReference>
<accession>A0ABS4KC60</accession>
<evidence type="ECO:0000256" key="7">
    <source>
        <dbReference type="ARBA" id="ARBA00023136"/>
    </source>
</evidence>
<reference evidence="9 10" key="1">
    <citation type="submission" date="2021-03" db="EMBL/GenBank/DDBJ databases">
        <title>Genomic Encyclopedia of Type Strains, Phase IV (KMG-IV): sequencing the most valuable type-strain genomes for metagenomic binning, comparative biology and taxonomic classification.</title>
        <authorList>
            <person name="Goeker M."/>
        </authorList>
    </citation>
    <scope>NUCLEOTIDE SEQUENCE [LARGE SCALE GENOMIC DNA]</scope>
    <source>
        <strain evidence="9 10">DSM 27563</strain>
    </source>
</reference>
<dbReference type="PANTHER" id="PTHR42865:SF7">
    <property type="entry name" value="PROTON_GLUTAMATE-ASPARTATE SYMPORTER"/>
    <property type="match status" value="1"/>
</dbReference>
<dbReference type="PRINTS" id="PR00173">
    <property type="entry name" value="EDTRNSPORT"/>
</dbReference>
<feature type="transmembrane region" description="Helical" evidence="8">
    <location>
        <begin position="12"/>
        <end position="29"/>
    </location>
</feature>
<dbReference type="InterPro" id="IPR018107">
    <property type="entry name" value="Na-dicarboxylate_symporter_CS"/>
</dbReference>
<feature type="transmembrane region" description="Helical" evidence="8">
    <location>
        <begin position="189"/>
        <end position="208"/>
    </location>
</feature>
<comment type="subcellular location">
    <subcellularLocation>
        <location evidence="1">Cell membrane</location>
        <topology evidence="1">Multi-pass membrane protein</topology>
    </subcellularLocation>
</comment>
<organism evidence="9 10">
    <name type="scientific">Peptoniphilus stercorisuis</name>
    <dbReference type="NCBI Taxonomy" id="1436965"/>
    <lineage>
        <taxon>Bacteria</taxon>
        <taxon>Bacillati</taxon>
        <taxon>Bacillota</taxon>
        <taxon>Tissierellia</taxon>
        <taxon>Tissierellales</taxon>
        <taxon>Peptoniphilaceae</taxon>
        <taxon>Peptoniphilus</taxon>
    </lineage>
</organism>
<dbReference type="PANTHER" id="PTHR42865">
    <property type="entry name" value="PROTON/GLUTAMATE-ASPARTATE SYMPORTER"/>
    <property type="match status" value="1"/>
</dbReference>
<feature type="transmembrane region" description="Helical" evidence="8">
    <location>
        <begin position="352"/>
        <end position="374"/>
    </location>
</feature>
<evidence type="ECO:0000256" key="3">
    <source>
        <dbReference type="ARBA" id="ARBA00022475"/>
    </source>
</evidence>
<feature type="transmembrane region" description="Helical" evidence="8">
    <location>
        <begin position="82"/>
        <end position="104"/>
    </location>
</feature>
<dbReference type="InterPro" id="IPR036458">
    <property type="entry name" value="Na:dicarbo_symporter_sf"/>
</dbReference>
<keyword evidence="7 8" id="KW-0472">Membrane</keyword>
<dbReference type="SUPFAM" id="SSF118215">
    <property type="entry name" value="Proton glutamate symport protein"/>
    <property type="match status" value="1"/>
</dbReference>
<dbReference type="InterPro" id="IPR001991">
    <property type="entry name" value="Na-dicarboxylate_symporter"/>
</dbReference>
<sequence>MNTEKKRMSLPIQILIGLALGVIVGLLLQNNPEIADNFIKPFGTIFLNLIKLIIVPLVFSSLLVGVADLDDAAKIGKIGLKTFVYFLFTTSIALIIGLVVANVLNVGAGFTIPIEDIAYEAKEAPKFIDTLVGIVPSNPLKSIVEGEMLQIIVFALILGAGLLAVGDLGKPVLNFFNGIAEAMYKITNAIMKLAPIGVFGLMTPVIANNGPQVLLPLSKAILAVYLACALHVVLVYAPTVKLLGKMNVKQFFKGAFGPWLFAFTTSSSSGTLPVSMEAAENKLGVSKPIASFVLPLGATINMDGTAIYQGVCALFIAQVYGIDLSISQQLTIILTATLASVGTAGVPGSGMIMLAMVLQGVGLPVEGIALVAGVDRIFDMIRTSINVVGDLACSVIVAHSEGELDRSITLETIKAQEKAKHMSK</sequence>
<keyword evidence="6 8" id="KW-1133">Transmembrane helix</keyword>
<evidence type="ECO:0000256" key="5">
    <source>
        <dbReference type="ARBA" id="ARBA00022847"/>
    </source>
</evidence>
<keyword evidence="10" id="KW-1185">Reference proteome</keyword>
<evidence type="ECO:0000256" key="6">
    <source>
        <dbReference type="ARBA" id="ARBA00022989"/>
    </source>
</evidence>
<feature type="transmembrane region" description="Helical" evidence="8">
    <location>
        <begin position="148"/>
        <end position="168"/>
    </location>
</feature>
<keyword evidence="2" id="KW-0813">Transport</keyword>
<evidence type="ECO:0000313" key="9">
    <source>
        <dbReference type="EMBL" id="MBP2024751.1"/>
    </source>
</evidence>
<name>A0ABS4KC60_9FIRM</name>
<keyword evidence="5" id="KW-0769">Symport</keyword>
<dbReference type="Proteomes" id="UP001519306">
    <property type="component" value="Unassembled WGS sequence"/>
</dbReference>
<keyword evidence="3" id="KW-1003">Cell membrane</keyword>
<evidence type="ECO:0000313" key="10">
    <source>
        <dbReference type="Proteomes" id="UP001519306"/>
    </source>
</evidence>
<feature type="transmembrane region" description="Helical" evidence="8">
    <location>
        <begin position="49"/>
        <end position="70"/>
    </location>
</feature>
<gene>
    <name evidence="9" type="ORF">J2Z71_000267</name>
</gene>
<evidence type="ECO:0000256" key="8">
    <source>
        <dbReference type="SAM" id="Phobius"/>
    </source>
</evidence>
<dbReference type="Pfam" id="PF00375">
    <property type="entry name" value="SDF"/>
    <property type="match status" value="1"/>
</dbReference>
<keyword evidence="4 8" id="KW-0812">Transmembrane</keyword>
<feature type="transmembrane region" description="Helical" evidence="8">
    <location>
        <begin position="220"/>
        <end position="239"/>
    </location>
</feature>
<evidence type="ECO:0000256" key="2">
    <source>
        <dbReference type="ARBA" id="ARBA00022448"/>
    </source>
</evidence>
<comment type="caution">
    <text evidence="9">The sequence shown here is derived from an EMBL/GenBank/DDBJ whole genome shotgun (WGS) entry which is preliminary data.</text>
</comment>
<dbReference type="RefSeq" id="WP_210060060.1">
    <property type="nucleotide sequence ID" value="NZ_JAGGLJ010000002.1"/>
</dbReference>
<evidence type="ECO:0000256" key="4">
    <source>
        <dbReference type="ARBA" id="ARBA00022692"/>
    </source>
</evidence>